<evidence type="ECO:0000313" key="2">
    <source>
        <dbReference type="Proteomes" id="UP001501565"/>
    </source>
</evidence>
<dbReference type="Proteomes" id="UP001501565">
    <property type="component" value="Unassembled WGS sequence"/>
</dbReference>
<comment type="caution">
    <text evidence="1">The sequence shown here is derived from an EMBL/GenBank/DDBJ whole genome shotgun (WGS) entry which is preliminary data.</text>
</comment>
<evidence type="ECO:0000313" key="1">
    <source>
        <dbReference type="EMBL" id="GAA3941494.1"/>
    </source>
</evidence>
<protein>
    <submittedName>
        <fullName evidence="1">Uncharacterized protein</fullName>
    </submittedName>
</protein>
<sequence>MNNPLTRLYVFLLGFLFAPVVFSKLEPLPDSELSEYTGQAFITIDEPESITEGATKYKYTRINFGMDIDTILTIDELELGRYSDSRDINGAGVDIDMKNVALGGYFNPHDYFEVNRQGDIVYGSDGLPKPDPSKFPINPETGRQFRLSDKGVPMPFNIKDPFIEFAYKQENGVQSIAGVRIGFGGAKGTFTTDIASLSGNLDVIIQDNAQALASQDPDGFFGVLLKYVAPILLGDSELSTRAILQQGPDGPNPGQALDYRATHIGVEDGTNFRVDASDVGPINWFLLQTAMTLFAPPETGATTDCTSRGLFGVCTGGDIDLYTDGCELAGIETCFPLNKYQSLDVGNGEEARGLFLGLQTEALPWRTDVFTTGDPSNPIGGGEYVEGIMRAGQGFYLNIPTGGINLDLKEAVNNGLPRQTTRYTDASLGLF</sequence>
<dbReference type="EMBL" id="BAABBN010000015">
    <property type="protein sequence ID" value="GAA3941494.1"/>
    <property type="molecule type" value="Genomic_DNA"/>
</dbReference>
<accession>A0ABP7NAZ2</accession>
<dbReference type="RefSeq" id="WP_344800601.1">
    <property type="nucleotide sequence ID" value="NZ_BAABBN010000015.1"/>
</dbReference>
<reference evidence="2" key="1">
    <citation type="journal article" date="2019" name="Int. J. Syst. Evol. Microbiol.">
        <title>The Global Catalogue of Microorganisms (GCM) 10K type strain sequencing project: providing services to taxonomists for standard genome sequencing and annotation.</title>
        <authorList>
            <consortium name="The Broad Institute Genomics Platform"/>
            <consortium name="The Broad Institute Genome Sequencing Center for Infectious Disease"/>
            <person name="Wu L."/>
            <person name="Ma J."/>
        </authorList>
    </citation>
    <scope>NUCLEOTIDE SEQUENCE [LARGE SCALE GENOMIC DNA]</scope>
    <source>
        <strain evidence="2">JCM 17551</strain>
    </source>
</reference>
<organism evidence="1 2">
    <name type="scientific">Litoribacillus peritrichatus</name>
    <dbReference type="NCBI Taxonomy" id="718191"/>
    <lineage>
        <taxon>Bacteria</taxon>
        <taxon>Pseudomonadati</taxon>
        <taxon>Pseudomonadota</taxon>
        <taxon>Gammaproteobacteria</taxon>
        <taxon>Oceanospirillales</taxon>
        <taxon>Oceanospirillaceae</taxon>
        <taxon>Litoribacillus</taxon>
    </lineage>
</organism>
<keyword evidence="2" id="KW-1185">Reference proteome</keyword>
<gene>
    <name evidence="1" type="ORF">GCM10022277_41800</name>
</gene>
<proteinExistence type="predicted"/>
<name>A0ABP7NAZ2_9GAMM</name>